<evidence type="ECO:0000313" key="2">
    <source>
        <dbReference type="EMBL" id="RDH23275.1"/>
    </source>
</evidence>
<dbReference type="EMBL" id="KZ851905">
    <property type="protein sequence ID" value="RDH23275.1"/>
    <property type="molecule type" value="Genomic_DNA"/>
</dbReference>
<evidence type="ECO:0000256" key="1">
    <source>
        <dbReference type="SAM" id="MobiDB-lite"/>
    </source>
</evidence>
<protein>
    <submittedName>
        <fullName evidence="2">Uncharacterized protein</fullName>
    </submittedName>
</protein>
<dbReference type="VEuPathDB" id="FungiDB:M747DRAFT_303071"/>
<feature type="compositionally biased region" description="Polar residues" evidence="1">
    <location>
        <begin position="110"/>
        <end position="120"/>
    </location>
</feature>
<name>A0A370C616_ASPNG</name>
<gene>
    <name evidence="2" type="ORF">M747DRAFT_303071</name>
</gene>
<feature type="region of interest" description="Disordered" evidence="1">
    <location>
        <begin position="104"/>
        <end position="133"/>
    </location>
</feature>
<proteinExistence type="predicted"/>
<reference evidence="2 3" key="1">
    <citation type="submission" date="2018-07" db="EMBL/GenBank/DDBJ databases">
        <title>Section-level genome sequencing of Aspergillus section Nigri to investigate inter- and intra-species variation.</title>
        <authorList>
            <consortium name="DOE Joint Genome Institute"/>
            <person name="Vesth T.C."/>
            <person name="Nybo J.L."/>
            <person name="Theobald S."/>
            <person name="Frisvad J.C."/>
            <person name="Larsen T.O."/>
            <person name="Nielsen K.F."/>
            <person name="Hoof J.B."/>
            <person name="Brandl J."/>
            <person name="Salamov A."/>
            <person name="Riley R."/>
            <person name="Gladden J.M."/>
            <person name="Phatale P."/>
            <person name="Nielsen M.T."/>
            <person name="Lyhne E.K."/>
            <person name="Kogle M.E."/>
            <person name="Strasser K."/>
            <person name="McDonnell E."/>
            <person name="Barry K."/>
            <person name="Clum A."/>
            <person name="Chen C."/>
            <person name="Nolan M."/>
            <person name="Sandor L."/>
            <person name="Kuo A."/>
            <person name="Lipzen A."/>
            <person name="Hainaut M."/>
            <person name="Drula E."/>
            <person name="Tsang A."/>
            <person name="Magnuson J.K."/>
            <person name="Henrissat B."/>
            <person name="Wiebenga A."/>
            <person name="Simmons B.A."/>
            <person name="Makela M.R."/>
            <person name="De vries R.P."/>
            <person name="Grigoriev I.V."/>
            <person name="Mortensen U.H."/>
            <person name="Baker S.E."/>
            <person name="Andersen M.R."/>
        </authorList>
    </citation>
    <scope>NUCLEOTIDE SEQUENCE [LARGE SCALE GENOMIC DNA]</scope>
    <source>
        <strain evidence="2 3">ATCC 13496</strain>
    </source>
</reference>
<dbReference type="Proteomes" id="UP000253845">
    <property type="component" value="Unassembled WGS sequence"/>
</dbReference>
<dbReference type="AlphaFoldDB" id="A0A370C616"/>
<organism evidence="2 3">
    <name type="scientific">Aspergillus niger ATCC 13496</name>
    <dbReference type="NCBI Taxonomy" id="1353008"/>
    <lineage>
        <taxon>Eukaryota</taxon>
        <taxon>Fungi</taxon>
        <taxon>Dikarya</taxon>
        <taxon>Ascomycota</taxon>
        <taxon>Pezizomycotina</taxon>
        <taxon>Eurotiomycetes</taxon>
        <taxon>Eurotiomycetidae</taxon>
        <taxon>Eurotiales</taxon>
        <taxon>Aspergillaceae</taxon>
        <taxon>Aspergillus</taxon>
        <taxon>Aspergillus subgen. Circumdati</taxon>
    </lineage>
</organism>
<accession>A0A370C616</accession>
<sequence>MNLIRINVYLDNNRWADYPDTRHETTLPNLMAMKRYGPYRVDIGEDVEEQFGRGGIQILIEDKIKPATTMYIPHGVYGEDDGLLHIPHALSSLYSGVILLANTEQDDNQRPTASSSSSVTYREHTIPNLSYPS</sequence>
<evidence type="ECO:0000313" key="3">
    <source>
        <dbReference type="Proteomes" id="UP000253845"/>
    </source>
</evidence>